<sequence>MNRVDVVVVGGGHAGAEAAAAAARVGATVALVTHSRQTIGVMSCNPAIGGLGKGHLVREIDALGGVMGLAADRGGIQFRLLNRRKGPAVQGPRAQEDRKLYRDAVQALLADIPNLIIVDGEVADMSIDEGRVTSVTLSGGKEIACGAVVLTTGTFLRGLIHIGQKSFSAGRMGDPAANDLSLRLMSENFRLGRLKTGTPARLNGATIDYSSLGTQPGDDEPVAFSYLTNAIATPQIDCHVTRTVPKTHQIIRENIHKSAMYSGKIEGVGPRYCPSIEDKINRFGDRDGHQVFLEPEGLDFDTIYPNGISTSLPEDVQDAYIRSIPGLENVEIKQYGYAIEYDYIDPTELKATLETKRVSGLYLAGQINGTTGYEEAGAQGLIAGMNAARQCGDQDGVVLGRSDAYIGVMIDDLITRGVMEPYRMFTSRAEYRLSLRADNADQRLTDLADGWGLIGEERRKAFGQKKEELQAITALAQEKSLTPNEAERVGLKINKDGQRRTAYELLAYPDLTLDRLTEVWPEFGNFSPKVRKQLEIEALYQVYMKKQTDDIETFKKDEALVIPSSLVFEDINGLSNELKQKLKHVRPQTLGQASRIDGMTPAALTLVLAHSKRM</sequence>
<dbReference type="PROSITE" id="PS01281">
    <property type="entry name" value="GIDA_2"/>
    <property type="match status" value="1"/>
</dbReference>
<comment type="caution">
    <text evidence="11">Lacks conserved residue(s) required for the propagation of feature annotation.</text>
</comment>
<evidence type="ECO:0000256" key="6">
    <source>
        <dbReference type="ARBA" id="ARBA00022694"/>
    </source>
</evidence>
<dbReference type="PANTHER" id="PTHR11806">
    <property type="entry name" value="GLUCOSE INHIBITED DIVISION PROTEIN A"/>
    <property type="match status" value="1"/>
</dbReference>
<comment type="similarity">
    <text evidence="3 11">Belongs to the MnmG family.</text>
</comment>
<evidence type="ECO:0000256" key="10">
    <source>
        <dbReference type="ARBA" id="ARBA00031800"/>
    </source>
</evidence>
<keyword evidence="5 11" id="KW-0285">Flavoprotein</keyword>
<dbReference type="InterPro" id="IPR004416">
    <property type="entry name" value="MnmG"/>
</dbReference>
<comment type="subunit">
    <text evidence="9 11">Homodimer. Heterotetramer of two MnmE and two MnmG subunits.</text>
</comment>
<dbReference type="AlphaFoldDB" id="A0A1I5GLU1"/>
<evidence type="ECO:0000256" key="2">
    <source>
        <dbReference type="ARBA" id="ARBA00003717"/>
    </source>
</evidence>
<keyword evidence="7 11" id="KW-0274">FAD</keyword>
<keyword evidence="11" id="KW-0963">Cytoplasm</keyword>
<dbReference type="Gene3D" id="3.50.50.60">
    <property type="entry name" value="FAD/NAD(P)-binding domain"/>
    <property type="match status" value="2"/>
</dbReference>
<evidence type="ECO:0000256" key="8">
    <source>
        <dbReference type="ARBA" id="ARBA00023027"/>
    </source>
</evidence>
<dbReference type="EMBL" id="FOVR01000005">
    <property type="protein sequence ID" value="SFO37024.1"/>
    <property type="molecule type" value="Genomic_DNA"/>
</dbReference>
<feature type="domain" description="tRNA uridine 5-carboxymethylaminomethyl modification enzyme C-terminal subdomain" evidence="12">
    <location>
        <begin position="538"/>
        <end position="609"/>
    </location>
</feature>
<comment type="function">
    <text evidence="2 11">NAD-binding protein involved in the addition of a carboxymethylaminomethyl (cmnm) group at the wobble position (U34) of certain tRNAs, forming tRNA-cmnm(5)s(2)U34.</text>
</comment>
<dbReference type="Pfam" id="PF13932">
    <property type="entry name" value="SAM_GIDA_C"/>
    <property type="match status" value="1"/>
</dbReference>
<proteinExistence type="inferred from homology"/>
<dbReference type="SMART" id="SM01228">
    <property type="entry name" value="GIDA_assoc_3"/>
    <property type="match status" value="1"/>
</dbReference>
<protein>
    <recommendedName>
        <fullName evidence="4 11">tRNA uridine 5-carboxymethylaminomethyl modification enzyme MnmG</fullName>
    </recommendedName>
    <alternativeName>
        <fullName evidence="10 11">Glucose-inhibited division protein A</fullName>
    </alternativeName>
</protein>
<gene>
    <name evidence="11" type="primary">mnmG</name>
    <name evidence="11" type="synonym">gidA</name>
    <name evidence="13" type="ORF">SAMN04488056_10553</name>
</gene>
<dbReference type="Proteomes" id="UP000199236">
    <property type="component" value="Unassembled WGS sequence"/>
</dbReference>
<dbReference type="HAMAP" id="MF_00129">
    <property type="entry name" value="MnmG_GidA"/>
    <property type="match status" value="1"/>
</dbReference>
<keyword evidence="6 11" id="KW-0819">tRNA processing</keyword>
<dbReference type="FunFam" id="3.50.50.60:FF:000002">
    <property type="entry name" value="tRNA uridine 5-carboxymethylaminomethyl modification enzyme MnmG"/>
    <property type="match status" value="1"/>
</dbReference>
<comment type="subcellular location">
    <subcellularLocation>
        <location evidence="11">Cytoplasm</location>
    </subcellularLocation>
</comment>
<name>A0A1I5GLU1_9HYPH</name>
<evidence type="ECO:0000256" key="1">
    <source>
        <dbReference type="ARBA" id="ARBA00001974"/>
    </source>
</evidence>
<dbReference type="InterPro" id="IPR002218">
    <property type="entry name" value="MnmG-rel"/>
</dbReference>
<dbReference type="GO" id="GO:0050660">
    <property type="term" value="F:flavin adenine dinucleotide binding"/>
    <property type="evidence" value="ECO:0007669"/>
    <property type="project" value="UniProtKB-UniRule"/>
</dbReference>
<reference evidence="13 14" key="1">
    <citation type="submission" date="2016-10" db="EMBL/GenBank/DDBJ databases">
        <authorList>
            <person name="de Groot N.N."/>
        </authorList>
    </citation>
    <scope>NUCLEOTIDE SEQUENCE [LARGE SCALE GENOMIC DNA]</scope>
    <source>
        <strain evidence="13 14">CGMCC 1.9157</strain>
    </source>
</reference>
<evidence type="ECO:0000313" key="13">
    <source>
        <dbReference type="EMBL" id="SFO37024.1"/>
    </source>
</evidence>
<dbReference type="InterPro" id="IPR036188">
    <property type="entry name" value="FAD/NAD-bd_sf"/>
</dbReference>
<evidence type="ECO:0000259" key="12">
    <source>
        <dbReference type="SMART" id="SM01228"/>
    </source>
</evidence>
<dbReference type="SUPFAM" id="SSF51905">
    <property type="entry name" value="FAD/NAD(P)-binding domain"/>
    <property type="match status" value="1"/>
</dbReference>
<evidence type="ECO:0000313" key="14">
    <source>
        <dbReference type="Proteomes" id="UP000199236"/>
    </source>
</evidence>
<dbReference type="Pfam" id="PF01134">
    <property type="entry name" value="GIDA"/>
    <property type="match status" value="1"/>
</dbReference>
<dbReference type="Gene3D" id="1.10.150.570">
    <property type="entry name" value="GidA associated domain, C-terminal subdomain"/>
    <property type="match status" value="1"/>
</dbReference>
<feature type="binding site" evidence="11">
    <location>
        <begin position="269"/>
        <end position="283"/>
    </location>
    <ligand>
        <name>NAD(+)</name>
        <dbReference type="ChEBI" id="CHEBI:57540"/>
    </ligand>
</feature>
<dbReference type="InterPro" id="IPR026904">
    <property type="entry name" value="MnmG_C"/>
</dbReference>
<dbReference type="STRING" id="655353.SAMN04488056_10553"/>
<feature type="binding site" evidence="11">
    <location>
        <begin position="10"/>
        <end position="15"/>
    </location>
    <ligand>
        <name>FAD</name>
        <dbReference type="ChEBI" id="CHEBI:57692"/>
    </ligand>
</feature>
<dbReference type="FunFam" id="1.10.150.570:FF:000001">
    <property type="entry name" value="tRNA uridine 5-carboxymethylaminomethyl modification enzyme MnmG"/>
    <property type="match status" value="1"/>
</dbReference>
<dbReference type="GO" id="GO:0005829">
    <property type="term" value="C:cytosol"/>
    <property type="evidence" value="ECO:0007669"/>
    <property type="project" value="TreeGrafter"/>
</dbReference>
<evidence type="ECO:0000256" key="3">
    <source>
        <dbReference type="ARBA" id="ARBA00007653"/>
    </source>
</evidence>
<organism evidence="13 14">
    <name type="scientific">Cohaesibacter marisflavi</name>
    <dbReference type="NCBI Taxonomy" id="655353"/>
    <lineage>
        <taxon>Bacteria</taxon>
        <taxon>Pseudomonadati</taxon>
        <taxon>Pseudomonadota</taxon>
        <taxon>Alphaproteobacteria</taxon>
        <taxon>Hyphomicrobiales</taxon>
        <taxon>Cohaesibacteraceae</taxon>
    </lineage>
</organism>
<dbReference type="InterPro" id="IPR047001">
    <property type="entry name" value="MnmG_C_subdom"/>
</dbReference>
<dbReference type="OrthoDB" id="9815560at2"/>
<dbReference type="PROSITE" id="PS01280">
    <property type="entry name" value="GIDA_1"/>
    <property type="match status" value="1"/>
</dbReference>
<accession>A0A1I5GLU1</accession>
<dbReference type="NCBIfam" id="TIGR00136">
    <property type="entry name" value="mnmG_gidA"/>
    <property type="match status" value="1"/>
</dbReference>
<evidence type="ECO:0000256" key="5">
    <source>
        <dbReference type="ARBA" id="ARBA00022630"/>
    </source>
</evidence>
<dbReference type="Pfam" id="PF21680">
    <property type="entry name" value="GIDA_C_1st"/>
    <property type="match status" value="1"/>
</dbReference>
<evidence type="ECO:0000256" key="7">
    <source>
        <dbReference type="ARBA" id="ARBA00022827"/>
    </source>
</evidence>
<dbReference type="InterPro" id="IPR040131">
    <property type="entry name" value="MnmG_N"/>
</dbReference>
<dbReference type="Gene3D" id="1.10.10.1800">
    <property type="entry name" value="tRNA uridine 5-carboxymethylaminomethyl modification enzyme MnmG/GidA"/>
    <property type="match status" value="1"/>
</dbReference>
<dbReference type="GO" id="GO:0002098">
    <property type="term" value="P:tRNA wobble uridine modification"/>
    <property type="evidence" value="ECO:0007669"/>
    <property type="project" value="InterPro"/>
</dbReference>
<comment type="cofactor">
    <cofactor evidence="1 11">
        <name>FAD</name>
        <dbReference type="ChEBI" id="CHEBI:57692"/>
    </cofactor>
</comment>
<dbReference type="PANTHER" id="PTHR11806:SF0">
    <property type="entry name" value="PROTEIN MTO1 HOMOLOG, MITOCHONDRIAL"/>
    <property type="match status" value="1"/>
</dbReference>
<dbReference type="GO" id="GO:0030488">
    <property type="term" value="P:tRNA methylation"/>
    <property type="evidence" value="ECO:0007669"/>
    <property type="project" value="TreeGrafter"/>
</dbReference>
<dbReference type="RefSeq" id="WP_090072320.1">
    <property type="nucleotide sequence ID" value="NZ_FOVR01000005.1"/>
</dbReference>
<dbReference type="InterPro" id="IPR049312">
    <property type="entry name" value="GIDA_C_N"/>
</dbReference>
<evidence type="ECO:0000256" key="11">
    <source>
        <dbReference type="HAMAP-Rule" id="MF_00129"/>
    </source>
</evidence>
<keyword evidence="8 11" id="KW-0520">NAD</keyword>
<evidence type="ECO:0000256" key="4">
    <source>
        <dbReference type="ARBA" id="ARBA00020461"/>
    </source>
</evidence>
<dbReference type="InterPro" id="IPR020595">
    <property type="entry name" value="MnmG-rel_CS"/>
</dbReference>
<dbReference type="InterPro" id="IPR044920">
    <property type="entry name" value="MnmG_C_subdom_sf"/>
</dbReference>
<keyword evidence="14" id="KW-1185">Reference proteome</keyword>
<evidence type="ECO:0000256" key="9">
    <source>
        <dbReference type="ARBA" id="ARBA00025948"/>
    </source>
</evidence>